<reference evidence="2 3" key="1">
    <citation type="submission" date="2016-10" db="EMBL/GenBank/DDBJ databases">
        <authorList>
            <person name="de Groot N.N."/>
        </authorList>
    </citation>
    <scope>NUCLEOTIDE SEQUENCE [LARGE SCALE GENOMIC DNA]</scope>
    <source>
        <strain evidence="2 3">DSM 22788</strain>
    </source>
</reference>
<feature type="region of interest" description="Disordered" evidence="1">
    <location>
        <begin position="1"/>
        <end position="37"/>
    </location>
</feature>
<proteinExistence type="predicted"/>
<evidence type="ECO:0000313" key="2">
    <source>
        <dbReference type="EMBL" id="SDQ54620.1"/>
    </source>
</evidence>
<dbReference type="RefSeq" id="WP_143026179.1">
    <property type="nucleotide sequence ID" value="NZ_FNKB01000002.1"/>
</dbReference>
<protein>
    <recommendedName>
        <fullName evidence="4">DUF559 domain-containing protein</fullName>
    </recommendedName>
</protein>
<dbReference type="EMBL" id="FNKB01000002">
    <property type="protein sequence ID" value="SDQ54620.1"/>
    <property type="molecule type" value="Genomic_DNA"/>
</dbReference>
<dbReference type="OrthoDB" id="3173471at2"/>
<dbReference type="Proteomes" id="UP000182690">
    <property type="component" value="Unassembled WGS sequence"/>
</dbReference>
<name>A0A1H1BS78_9MICO</name>
<gene>
    <name evidence="2" type="ORF">SAMN04488565_3005</name>
</gene>
<accession>A0A1H1BS78</accession>
<evidence type="ECO:0008006" key="4">
    <source>
        <dbReference type="Google" id="ProtNLM"/>
    </source>
</evidence>
<sequence>MSSAPSTEWTCGAVRPSRPLRRPETAGHQLRPGTLERVPDRPPWLPSVVDAWCLLAQVATREELLAAGDWIVSGPGRYDPPAATPAALAAVRISIEYEGAHHFVGGDALRQARVDVTRVRAMEDAGWAVIRVTAHDLRHPAEMIRILTARIAQATAARNAR</sequence>
<dbReference type="AlphaFoldDB" id="A0A1H1BS78"/>
<evidence type="ECO:0000256" key="1">
    <source>
        <dbReference type="SAM" id="MobiDB-lite"/>
    </source>
</evidence>
<evidence type="ECO:0000313" key="3">
    <source>
        <dbReference type="Proteomes" id="UP000182690"/>
    </source>
</evidence>
<organism evidence="2 3">
    <name type="scientific">Leucobacter chromiiresistens</name>
    <dbReference type="NCBI Taxonomy" id="1079994"/>
    <lineage>
        <taxon>Bacteria</taxon>
        <taxon>Bacillati</taxon>
        <taxon>Actinomycetota</taxon>
        <taxon>Actinomycetes</taxon>
        <taxon>Micrococcales</taxon>
        <taxon>Microbacteriaceae</taxon>
        <taxon>Leucobacter</taxon>
    </lineage>
</organism>